<evidence type="ECO:0000313" key="1">
    <source>
        <dbReference type="EMBL" id="KNC81585.1"/>
    </source>
</evidence>
<reference evidence="1 2" key="1">
    <citation type="submission" date="2011-02" db="EMBL/GenBank/DDBJ databases">
        <title>The Genome Sequence of Sphaeroforma arctica JP610.</title>
        <authorList>
            <consortium name="The Broad Institute Genome Sequencing Platform"/>
            <person name="Russ C."/>
            <person name="Cuomo C."/>
            <person name="Young S.K."/>
            <person name="Zeng Q."/>
            <person name="Gargeya S."/>
            <person name="Alvarado L."/>
            <person name="Berlin A."/>
            <person name="Chapman S.B."/>
            <person name="Chen Z."/>
            <person name="Freedman E."/>
            <person name="Gellesch M."/>
            <person name="Goldberg J."/>
            <person name="Griggs A."/>
            <person name="Gujja S."/>
            <person name="Heilman E."/>
            <person name="Heiman D."/>
            <person name="Howarth C."/>
            <person name="Mehta T."/>
            <person name="Neiman D."/>
            <person name="Pearson M."/>
            <person name="Roberts A."/>
            <person name="Saif S."/>
            <person name="Shea T."/>
            <person name="Shenoy N."/>
            <person name="Sisk P."/>
            <person name="Stolte C."/>
            <person name="Sykes S."/>
            <person name="White J."/>
            <person name="Yandava C."/>
            <person name="Burger G."/>
            <person name="Gray M.W."/>
            <person name="Holland P.W.H."/>
            <person name="King N."/>
            <person name="Lang F.B.F."/>
            <person name="Roger A.J."/>
            <person name="Ruiz-Trillo I."/>
            <person name="Haas B."/>
            <person name="Nusbaum C."/>
            <person name="Birren B."/>
        </authorList>
    </citation>
    <scope>NUCLEOTIDE SEQUENCE [LARGE SCALE GENOMIC DNA]</scope>
    <source>
        <strain evidence="1 2">JP610</strain>
    </source>
</reference>
<gene>
    <name evidence="1" type="ORF">SARC_06104</name>
</gene>
<keyword evidence="2" id="KW-1185">Reference proteome</keyword>
<dbReference type="GeneID" id="25906608"/>
<proteinExistence type="predicted"/>
<dbReference type="Proteomes" id="UP000054560">
    <property type="component" value="Unassembled WGS sequence"/>
</dbReference>
<accession>A0A0L0FXN5</accession>
<dbReference type="RefSeq" id="XP_014155487.1">
    <property type="nucleotide sequence ID" value="XM_014300012.1"/>
</dbReference>
<evidence type="ECO:0000313" key="2">
    <source>
        <dbReference type="Proteomes" id="UP000054560"/>
    </source>
</evidence>
<dbReference type="AlphaFoldDB" id="A0A0L0FXN5"/>
<name>A0A0L0FXN5_9EUKA</name>
<organism evidence="1 2">
    <name type="scientific">Sphaeroforma arctica JP610</name>
    <dbReference type="NCBI Taxonomy" id="667725"/>
    <lineage>
        <taxon>Eukaryota</taxon>
        <taxon>Ichthyosporea</taxon>
        <taxon>Ichthyophonida</taxon>
        <taxon>Sphaeroforma</taxon>
    </lineage>
</organism>
<protein>
    <submittedName>
        <fullName evidence="1">Uncharacterized protein</fullName>
    </submittedName>
</protein>
<dbReference type="EMBL" id="KQ242018">
    <property type="protein sequence ID" value="KNC81585.1"/>
    <property type="molecule type" value="Genomic_DNA"/>
</dbReference>
<sequence>MRLQPHFVKQQELVINALKQCMRMCKDDPRTLETLLLTCGQLGRTSEHEAFLEVILVSLMPYVASTSLRLRAVAWAEMAGSARCRGILSSARPV</sequence>